<dbReference type="OrthoDB" id="5416609at2759"/>
<sequence>MEDDPNTSPGTETVHASKPTIVGLYGISGTGKTFLLNDLRNLKETLGISNFFFYEGSQVIVDVCPGGLEEFQQMEDQDKAYWRQCAISRIHDDCTKSRRASVVAGHFMFWREGEDYGQLVCTPSDLDVYTHILYLDIPRREDCPKPGR</sequence>
<dbReference type="GO" id="GO:0016757">
    <property type="term" value="F:glycosyltransferase activity"/>
    <property type="evidence" value="ECO:0007669"/>
    <property type="project" value="UniProtKB-KW"/>
</dbReference>
<comment type="caution">
    <text evidence="1">The sequence shown here is derived from an EMBL/GenBank/DDBJ whole genome shotgun (WGS) entry which is preliminary data.</text>
</comment>
<dbReference type="AlphaFoldDB" id="A0A9W9G9L9"/>
<dbReference type="GeneID" id="81390033"/>
<dbReference type="InterPro" id="IPR027417">
    <property type="entry name" value="P-loop_NTPase"/>
</dbReference>
<organism evidence="1 2">
    <name type="scientific">Penicillium alfredii</name>
    <dbReference type="NCBI Taxonomy" id="1506179"/>
    <lineage>
        <taxon>Eukaryota</taxon>
        <taxon>Fungi</taxon>
        <taxon>Dikarya</taxon>
        <taxon>Ascomycota</taxon>
        <taxon>Pezizomycotina</taxon>
        <taxon>Eurotiomycetes</taxon>
        <taxon>Eurotiomycetidae</taxon>
        <taxon>Eurotiales</taxon>
        <taxon>Aspergillaceae</taxon>
        <taxon>Penicillium</taxon>
    </lineage>
</organism>
<keyword evidence="2" id="KW-1185">Reference proteome</keyword>
<dbReference type="Pfam" id="PF13207">
    <property type="entry name" value="AAA_17"/>
    <property type="match status" value="1"/>
</dbReference>
<dbReference type="EMBL" id="JAPMSZ010000001">
    <property type="protein sequence ID" value="KAJ5114522.1"/>
    <property type="molecule type" value="Genomic_DNA"/>
</dbReference>
<evidence type="ECO:0000313" key="2">
    <source>
        <dbReference type="Proteomes" id="UP001141434"/>
    </source>
</evidence>
<accession>A0A9W9G9L9</accession>
<dbReference type="RefSeq" id="XP_056515715.1">
    <property type="nucleotide sequence ID" value="XM_056650865.1"/>
</dbReference>
<dbReference type="Gene3D" id="3.40.50.300">
    <property type="entry name" value="P-loop containing nucleotide triphosphate hydrolases"/>
    <property type="match status" value="1"/>
</dbReference>
<gene>
    <name evidence="1" type="ORF">NUU61_000281</name>
</gene>
<keyword evidence="1" id="KW-0808">Transferase</keyword>
<dbReference type="SUPFAM" id="SSF52540">
    <property type="entry name" value="P-loop containing nucleoside triphosphate hydrolases"/>
    <property type="match status" value="1"/>
</dbReference>
<dbReference type="Proteomes" id="UP001141434">
    <property type="component" value="Unassembled WGS sequence"/>
</dbReference>
<protein>
    <submittedName>
        <fullName evidence="1">Uracil phosphoribosyltransferase protein</fullName>
    </submittedName>
</protein>
<reference evidence="1" key="1">
    <citation type="submission" date="2022-11" db="EMBL/GenBank/DDBJ databases">
        <authorList>
            <person name="Petersen C."/>
        </authorList>
    </citation>
    <scope>NUCLEOTIDE SEQUENCE</scope>
    <source>
        <strain evidence="1">IBT 34128</strain>
    </source>
</reference>
<name>A0A9W9G9L9_9EURO</name>
<reference evidence="1" key="2">
    <citation type="journal article" date="2023" name="IMA Fungus">
        <title>Comparative genomic study of the Penicillium genus elucidates a diverse pangenome and 15 lateral gene transfer events.</title>
        <authorList>
            <person name="Petersen C."/>
            <person name="Sorensen T."/>
            <person name="Nielsen M.R."/>
            <person name="Sondergaard T.E."/>
            <person name="Sorensen J.L."/>
            <person name="Fitzpatrick D.A."/>
            <person name="Frisvad J.C."/>
            <person name="Nielsen K.L."/>
        </authorList>
    </citation>
    <scope>NUCLEOTIDE SEQUENCE</scope>
    <source>
        <strain evidence="1">IBT 34128</strain>
    </source>
</reference>
<keyword evidence="1" id="KW-0328">Glycosyltransferase</keyword>
<evidence type="ECO:0000313" key="1">
    <source>
        <dbReference type="EMBL" id="KAJ5114522.1"/>
    </source>
</evidence>
<proteinExistence type="predicted"/>